<evidence type="ECO:0000259" key="4">
    <source>
        <dbReference type="Pfam" id="PF00107"/>
    </source>
</evidence>
<dbReference type="InterPro" id="IPR013149">
    <property type="entry name" value="ADH-like_C"/>
</dbReference>
<keyword evidence="2" id="KW-0479">Metal-binding</keyword>
<sequence>MRDGDIIGHEGVGTRVSKVQPGGISAVIACGNVQSIVVNSCDTTNPSKDMDEQPLCSAILTSLEDMMELKLSPYADTNLLHVTDAIVAKLKKLLLLFDVACTGWHACELSEVGHVDVVGIWVCKYATTVRHSIYWQYRMRFMANRGALRIIAIDSVPSRLKLAQDIGAETINIEEVKDILDKIRELVPKGFDVTIDAVGFRYASKSMRHKVEKMLYIETYSVDVVDEVIKSVKKAKAYKVFDAKEDGVIKIVLTTNAATDTISLTTDVDSSGVLAMEATVCEIFE</sequence>
<dbReference type="PROSITE" id="PS51257">
    <property type="entry name" value="PROKAR_LIPOPROTEIN"/>
    <property type="match status" value="1"/>
</dbReference>
<organism evidence="5 6">
    <name type="scientific">Paraglomus brasilianum</name>
    <dbReference type="NCBI Taxonomy" id="144538"/>
    <lineage>
        <taxon>Eukaryota</taxon>
        <taxon>Fungi</taxon>
        <taxon>Fungi incertae sedis</taxon>
        <taxon>Mucoromycota</taxon>
        <taxon>Glomeromycotina</taxon>
        <taxon>Glomeromycetes</taxon>
        <taxon>Paraglomerales</taxon>
        <taxon>Paraglomeraceae</taxon>
        <taxon>Paraglomus</taxon>
    </lineage>
</organism>
<evidence type="ECO:0000256" key="1">
    <source>
        <dbReference type="ARBA" id="ARBA00001947"/>
    </source>
</evidence>
<dbReference type="SUPFAM" id="SSF51735">
    <property type="entry name" value="NAD(P)-binding Rossmann-fold domains"/>
    <property type="match status" value="1"/>
</dbReference>
<evidence type="ECO:0000313" key="6">
    <source>
        <dbReference type="Proteomes" id="UP000789739"/>
    </source>
</evidence>
<evidence type="ECO:0000313" key="5">
    <source>
        <dbReference type="EMBL" id="CAG8481329.1"/>
    </source>
</evidence>
<evidence type="ECO:0000256" key="2">
    <source>
        <dbReference type="ARBA" id="ARBA00022723"/>
    </source>
</evidence>
<dbReference type="OrthoDB" id="3941538at2759"/>
<dbReference type="Gene3D" id="3.40.50.720">
    <property type="entry name" value="NAD(P)-binding Rossmann-like Domain"/>
    <property type="match status" value="1"/>
</dbReference>
<dbReference type="EMBL" id="CAJVPI010000107">
    <property type="protein sequence ID" value="CAG8481329.1"/>
    <property type="molecule type" value="Genomic_DNA"/>
</dbReference>
<dbReference type="PANTHER" id="PTHR42813:SF1">
    <property type="entry name" value="DEHYDROGENASE, PUTATIVE (AFU_ORTHOLOGUE AFUA_5G03930)-RELATED"/>
    <property type="match status" value="1"/>
</dbReference>
<keyword evidence="6" id="KW-1185">Reference proteome</keyword>
<dbReference type="GO" id="GO:0046872">
    <property type="term" value="F:metal ion binding"/>
    <property type="evidence" value="ECO:0007669"/>
    <property type="project" value="UniProtKB-KW"/>
</dbReference>
<gene>
    <name evidence="5" type="ORF">PBRASI_LOCUS1598</name>
</gene>
<accession>A0A9N8WE44</accession>
<dbReference type="AlphaFoldDB" id="A0A9N8WE44"/>
<evidence type="ECO:0000256" key="3">
    <source>
        <dbReference type="ARBA" id="ARBA00022833"/>
    </source>
</evidence>
<dbReference type="Gene3D" id="3.90.180.10">
    <property type="entry name" value="Medium-chain alcohol dehydrogenases, catalytic domain"/>
    <property type="match status" value="1"/>
</dbReference>
<comment type="caution">
    <text evidence="5">The sequence shown here is derived from an EMBL/GenBank/DDBJ whole genome shotgun (WGS) entry which is preliminary data.</text>
</comment>
<dbReference type="InterPro" id="IPR036291">
    <property type="entry name" value="NAD(P)-bd_dom_sf"/>
</dbReference>
<comment type="cofactor">
    <cofactor evidence="1">
        <name>Zn(2+)</name>
        <dbReference type="ChEBI" id="CHEBI:29105"/>
    </cofactor>
</comment>
<name>A0A9N8WE44_9GLOM</name>
<reference evidence="5" key="1">
    <citation type="submission" date="2021-06" db="EMBL/GenBank/DDBJ databases">
        <authorList>
            <person name="Kallberg Y."/>
            <person name="Tangrot J."/>
            <person name="Rosling A."/>
        </authorList>
    </citation>
    <scope>NUCLEOTIDE SEQUENCE</scope>
    <source>
        <strain evidence="5">BR232B</strain>
    </source>
</reference>
<proteinExistence type="predicted"/>
<feature type="domain" description="Alcohol dehydrogenase-like C-terminal" evidence="4">
    <location>
        <begin position="144"/>
        <end position="201"/>
    </location>
</feature>
<keyword evidence="3" id="KW-0862">Zinc</keyword>
<dbReference type="Pfam" id="PF00107">
    <property type="entry name" value="ADH_zinc_N"/>
    <property type="match status" value="1"/>
</dbReference>
<protein>
    <submittedName>
        <fullName evidence="5">10281_t:CDS:1</fullName>
    </submittedName>
</protein>
<dbReference type="PANTHER" id="PTHR42813">
    <property type="entry name" value="ZINC-TYPE ALCOHOL DEHYDROGENASE-LIKE"/>
    <property type="match status" value="1"/>
</dbReference>
<dbReference type="Proteomes" id="UP000789739">
    <property type="component" value="Unassembled WGS sequence"/>
</dbReference>